<dbReference type="InterPro" id="IPR050131">
    <property type="entry name" value="Peptidase_S8_subtilisin-like"/>
</dbReference>
<dbReference type="InterPro" id="IPR034045">
    <property type="entry name" value="Pep_S8_CspA-like"/>
</dbReference>
<dbReference type="Gene3D" id="2.60.120.1290">
    <property type="match status" value="1"/>
</dbReference>
<dbReference type="PROSITE" id="PS51892">
    <property type="entry name" value="SUBTILASE"/>
    <property type="match status" value="1"/>
</dbReference>
<dbReference type="PRINTS" id="PR00723">
    <property type="entry name" value="SUBTILISIN"/>
</dbReference>
<gene>
    <name evidence="7" type="primary">cspC_3</name>
    <name evidence="7" type="ORF">GCM10008917_23520</name>
</gene>
<dbReference type="RefSeq" id="WP_346046240.1">
    <property type="nucleotide sequence ID" value="NZ_BAAACP010000016.1"/>
</dbReference>
<dbReference type="SUPFAM" id="SSF52743">
    <property type="entry name" value="Subtilisin-like"/>
    <property type="match status" value="1"/>
</dbReference>
<proteinExistence type="inferred from homology"/>
<dbReference type="PROSITE" id="PS00136">
    <property type="entry name" value="SUBTILASE_ASP"/>
    <property type="match status" value="1"/>
</dbReference>
<protein>
    <submittedName>
        <fullName evidence="7">Bile acid germinant receptor pseudoprotease CspC</fullName>
    </submittedName>
</protein>
<keyword evidence="8" id="KW-1185">Reference proteome</keyword>
<reference evidence="7 8" key="1">
    <citation type="journal article" date="2019" name="Int. J. Syst. Evol. Microbiol.">
        <title>The Global Catalogue of Microorganisms (GCM) 10K type strain sequencing project: providing services to taxonomists for standard genome sequencing and annotation.</title>
        <authorList>
            <consortium name="The Broad Institute Genomics Platform"/>
            <consortium name="The Broad Institute Genome Sequencing Center for Infectious Disease"/>
            <person name="Wu L."/>
            <person name="Ma J."/>
        </authorList>
    </citation>
    <scope>NUCLEOTIDE SEQUENCE [LARGE SCALE GENOMIC DNA]</scope>
    <source>
        <strain evidence="7 8">JCM 6486</strain>
    </source>
</reference>
<feature type="domain" description="Peptidase S8/S53" evidence="6">
    <location>
        <begin position="419"/>
        <end position="543"/>
    </location>
</feature>
<name>A0ABN1M8A5_9FIRM</name>
<sequence>MEKSYILIYNGNVPELEADLATINLINYIILNENLASLYVDENFDELTFNNMDSVFDWIRSIPMSSLIEMGVDTSGGERPRSVSGVNYIEQNPYINPTGKDTIIAILDSGINYLHPDFIRGDNTTKILSIWDQTTDKGNPPKDLKFGSEFTREEINRYISENDDSLTQDTIGTGTIAAGIVAGTGRLNNSYRGIALDSDLVIVKLREHEGVYKEGRISYELTDFLAGIKYAIEVAERTQKRMVINLTIGGKSEAVVLTSMLEAFDRLVRPGTIIVSGLGNEGNTDTHYRGTIDDMNTVSDILIQVGEQKNLEIVVSCIGPDKINASIISPSGELSYTVVYTPDQEIYTGRFNIERTNYEIRYLYPWMKSGTQELIINLTDIKPGIWTLRLTPEFIITGEYDVFLPNKNLIDEETRFINSNSFSTTTWFAATDSVIGVGGYNNKIDSMWIRSSRGTINQNPIKPDIVAPGVDIIGPYKNNEYIKASGTGISSSIVSGVAAILMEYLRTQSYYSRNLLFTEVIKTYLMIGADKKDIYTYPNVNMGYGLLNFRSTMQQIAKNLR</sequence>
<evidence type="ECO:0000313" key="8">
    <source>
        <dbReference type="Proteomes" id="UP001400965"/>
    </source>
</evidence>
<evidence type="ECO:0000256" key="4">
    <source>
        <dbReference type="ARBA" id="ARBA00022825"/>
    </source>
</evidence>
<evidence type="ECO:0000256" key="5">
    <source>
        <dbReference type="PROSITE-ProRule" id="PRU01240"/>
    </source>
</evidence>
<evidence type="ECO:0000313" key="7">
    <source>
        <dbReference type="EMBL" id="GAA0865566.1"/>
    </source>
</evidence>
<evidence type="ECO:0000256" key="3">
    <source>
        <dbReference type="ARBA" id="ARBA00022801"/>
    </source>
</evidence>
<feature type="domain" description="Peptidase S8/S53" evidence="6">
    <location>
        <begin position="99"/>
        <end position="291"/>
    </location>
</feature>
<dbReference type="EMBL" id="BAAACP010000016">
    <property type="protein sequence ID" value="GAA0865566.1"/>
    <property type="molecule type" value="Genomic_DNA"/>
</dbReference>
<comment type="caution">
    <text evidence="5">Lacks conserved residue(s) required for the propagation of feature annotation.</text>
</comment>
<evidence type="ECO:0000256" key="1">
    <source>
        <dbReference type="ARBA" id="ARBA00011073"/>
    </source>
</evidence>
<comment type="caution">
    <text evidence="7">The sequence shown here is derived from an EMBL/GenBank/DDBJ whole genome shotgun (WGS) entry which is preliminary data.</text>
</comment>
<dbReference type="PANTHER" id="PTHR43806">
    <property type="entry name" value="PEPTIDASE S8"/>
    <property type="match status" value="1"/>
</dbReference>
<dbReference type="InterPro" id="IPR000209">
    <property type="entry name" value="Peptidase_S8/S53_dom"/>
</dbReference>
<evidence type="ECO:0000256" key="2">
    <source>
        <dbReference type="ARBA" id="ARBA00022670"/>
    </source>
</evidence>
<keyword evidence="7" id="KW-0675">Receptor</keyword>
<dbReference type="InterPro" id="IPR036852">
    <property type="entry name" value="Peptidase_S8/S53_dom_sf"/>
</dbReference>
<dbReference type="Gene3D" id="3.40.50.200">
    <property type="entry name" value="Peptidase S8/S53 domain"/>
    <property type="match status" value="1"/>
</dbReference>
<dbReference type="PANTHER" id="PTHR43806:SF11">
    <property type="entry name" value="CEREVISIN-RELATED"/>
    <property type="match status" value="1"/>
</dbReference>
<dbReference type="Pfam" id="PF00082">
    <property type="entry name" value="Peptidase_S8"/>
    <property type="match status" value="2"/>
</dbReference>
<organism evidence="7 8">
    <name type="scientific">Paraclostridium tenue</name>
    <dbReference type="NCBI Taxonomy" id="1737"/>
    <lineage>
        <taxon>Bacteria</taxon>
        <taxon>Bacillati</taxon>
        <taxon>Bacillota</taxon>
        <taxon>Clostridia</taxon>
        <taxon>Peptostreptococcales</taxon>
        <taxon>Peptostreptococcaceae</taxon>
        <taxon>Paraclostridium</taxon>
    </lineage>
</organism>
<accession>A0ABN1M8A5</accession>
<comment type="similarity">
    <text evidence="1 5">Belongs to the peptidase S8 family.</text>
</comment>
<dbReference type="InterPro" id="IPR023827">
    <property type="entry name" value="Peptidase_S8_Asp-AS"/>
</dbReference>
<keyword evidence="4" id="KW-0720">Serine protease</keyword>
<dbReference type="CDD" id="cd07478">
    <property type="entry name" value="Peptidases_S8_CspA-like"/>
    <property type="match status" value="1"/>
</dbReference>
<dbReference type="NCBIfam" id="NF040808">
    <property type="entry name" value="CspC_non_triad"/>
    <property type="match status" value="1"/>
</dbReference>
<keyword evidence="2" id="KW-0645">Protease</keyword>
<keyword evidence="3" id="KW-0378">Hydrolase</keyword>
<evidence type="ECO:0000259" key="6">
    <source>
        <dbReference type="Pfam" id="PF00082"/>
    </source>
</evidence>
<dbReference type="InterPro" id="IPR015500">
    <property type="entry name" value="Peptidase_S8_subtilisin-rel"/>
</dbReference>
<dbReference type="Proteomes" id="UP001400965">
    <property type="component" value="Unassembled WGS sequence"/>
</dbReference>